<accession>A0A4Y2NGN5</accession>
<keyword evidence="2" id="KW-1185">Reference proteome</keyword>
<proteinExistence type="predicted"/>
<dbReference type="OrthoDB" id="6418978at2759"/>
<gene>
    <name evidence="1" type="ORF">AVEN_125201_1</name>
</gene>
<evidence type="ECO:0000313" key="2">
    <source>
        <dbReference type="Proteomes" id="UP000499080"/>
    </source>
</evidence>
<sequence>TKTEYQEREKLSASNYNSWRDVRIILLEKDCWGIVQGTETPPARGATAKEVKDYRLKKSQAYSIIYLNTDVSHQPLISDTEDANQPGKR</sequence>
<evidence type="ECO:0000313" key="1">
    <source>
        <dbReference type="EMBL" id="GBN38073.1"/>
    </source>
</evidence>
<comment type="caution">
    <text evidence="1">The sequence shown here is derived from an EMBL/GenBank/DDBJ whole genome shotgun (WGS) entry which is preliminary data.</text>
</comment>
<evidence type="ECO:0008006" key="3">
    <source>
        <dbReference type="Google" id="ProtNLM"/>
    </source>
</evidence>
<dbReference type="Proteomes" id="UP000499080">
    <property type="component" value="Unassembled WGS sequence"/>
</dbReference>
<protein>
    <recommendedName>
        <fullName evidence="3">DUF4219 domain-containing protein</fullName>
    </recommendedName>
</protein>
<dbReference type="Pfam" id="PF14223">
    <property type="entry name" value="Retrotran_gag_2"/>
    <property type="match status" value="1"/>
</dbReference>
<organism evidence="1 2">
    <name type="scientific">Araneus ventricosus</name>
    <name type="common">Orbweaver spider</name>
    <name type="synonym">Epeira ventricosa</name>
    <dbReference type="NCBI Taxonomy" id="182803"/>
    <lineage>
        <taxon>Eukaryota</taxon>
        <taxon>Metazoa</taxon>
        <taxon>Ecdysozoa</taxon>
        <taxon>Arthropoda</taxon>
        <taxon>Chelicerata</taxon>
        <taxon>Arachnida</taxon>
        <taxon>Araneae</taxon>
        <taxon>Araneomorphae</taxon>
        <taxon>Entelegynae</taxon>
        <taxon>Araneoidea</taxon>
        <taxon>Araneidae</taxon>
        <taxon>Araneus</taxon>
    </lineage>
</organism>
<dbReference type="EMBL" id="BGPR01009115">
    <property type="protein sequence ID" value="GBN38073.1"/>
    <property type="molecule type" value="Genomic_DNA"/>
</dbReference>
<dbReference type="AlphaFoldDB" id="A0A4Y2NGN5"/>
<reference evidence="1 2" key="1">
    <citation type="journal article" date="2019" name="Sci. Rep.">
        <title>Orb-weaving spider Araneus ventricosus genome elucidates the spidroin gene catalogue.</title>
        <authorList>
            <person name="Kono N."/>
            <person name="Nakamura H."/>
            <person name="Ohtoshi R."/>
            <person name="Moran D.A.P."/>
            <person name="Shinohara A."/>
            <person name="Yoshida Y."/>
            <person name="Fujiwara M."/>
            <person name="Mori M."/>
            <person name="Tomita M."/>
            <person name="Arakawa K."/>
        </authorList>
    </citation>
    <scope>NUCLEOTIDE SEQUENCE [LARGE SCALE GENOMIC DNA]</scope>
</reference>
<feature type="non-terminal residue" evidence="1">
    <location>
        <position position="1"/>
    </location>
</feature>
<name>A0A4Y2NGN5_ARAVE</name>